<sequence length="125" mass="13771">MSDLTEKLTDLNERINVAEGMLVQAQEAQTDAMSTLSKLSGRQGELRAAIQNGERALEESELRAELATAQANVQAAQVRHEDIVEQIEAEQARLNNYQQQMTDLTSDQSDVQQRLSAELATANAD</sequence>
<evidence type="ECO:0000313" key="3">
    <source>
        <dbReference type="Proteomes" id="UP000650485"/>
    </source>
</evidence>
<comment type="caution">
    <text evidence="2">The sequence shown here is derived from an EMBL/GenBank/DDBJ whole genome shotgun (WGS) entry which is preliminary data.</text>
</comment>
<dbReference type="Proteomes" id="UP000650485">
    <property type="component" value="Unassembled WGS sequence"/>
</dbReference>
<accession>A0A923NEY8</accession>
<evidence type="ECO:0000256" key="1">
    <source>
        <dbReference type="SAM" id="MobiDB-lite"/>
    </source>
</evidence>
<dbReference type="Gene3D" id="1.10.287.1490">
    <property type="match status" value="1"/>
</dbReference>
<proteinExistence type="predicted"/>
<reference evidence="2" key="1">
    <citation type="submission" date="2020-08" db="EMBL/GenBank/DDBJ databases">
        <title>Complete genome sequence of Weissella confusa strain FS54 provides insights into metabolic potential.</title>
        <authorList>
            <person name="Fhoula I."/>
            <person name="Najjari A."/>
            <person name="Lekired A."/>
            <person name="Bessrour-Aouam N."/>
            <person name="Jaballah S."/>
            <person name="Klibi N."/>
            <person name="Ouzari H.-I."/>
        </authorList>
    </citation>
    <scope>NUCLEOTIDE SEQUENCE</scope>
    <source>
        <strain evidence="2">FS54</strain>
    </source>
</reference>
<protein>
    <submittedName>
        <fullName evidence="2">Uncharacterized protein</fullName>
    </submittedName>
</protein>
<feature type="region of interest" description="Disordered" evidence="1">
    <location>
        <begin position="102"/>
        <end position="125"/>
    </location>
</feature>
<evidence type="ECO:0000313" key="2">
    <source>
        <dbReference type="EMBL" id="MBC6499375.1"/>
    </source>
</evidence>
<dbReference type="AlphaFoldDB" id="A0A923NEY8"/>
<name>A0A923NEY8_WEICO</name>
<organism evidence="2 3">
    <name type="scientific">Weissella confusa</name>
    <name type="common">Lactobacillus confusus</name>
    <dbReference type="NCBI Taxonomy" id="1583"/>
    <lineage>
        <taxon>Bacteria</taxon>
        <taxon>Bacillati</taxon>
        <taxon>Bacillota</taxon>
        <taxon>Bacilli</taxon>
        <taxon>Lactobacillales</taxon>
        <taxon>Lactobacillaceae</taxon>
        <taxon>Weissella</taxon>
    </lineage>
</organism>
<dbReference type="EMBL" id="JACSZT010000009">
    <property type="protein sequence ID" value="MBC6499375.1"/>
    <property type="molecule type" value="Genomic_DNA"/>
</dbReference>
<gene>
    <name evidence="2" type="ORF">H7R52_12705</name>
</gene>
<feature type="compositionally biased region" description="Polar residues" evidence="1">
    <location>
        <begin position="102"/>
        <end position="115"/>
    </location>
</feature>